<dbReference type="InterPro" id="IPR001646">
    <property type="entry name" value="5peptide_repeat"/>
</dbReference>
<dbReference type="Proteomes" id="UP000287188">
    <property type="component" value="Unassembled WGS sequence"/>
</dbReference>
<dbReference type="InterPro" id="IPR051082">
    <property type="entry name" value="Pentapeptide-BTB/POZ_domain"/>
</dbReference>
<evidence type="ECO:0008006" key="3">
    <source>
        <dbReference type="Google" id="ProtNLM"/>
    </source>
</evidence>
<organism evidence="1 2">
    <name type="scientific">Dictyobacter kobayashii</name>
    <dbReference type="NCBI Taxonomy" id="2014872"/>
    <lineage>
        <taxon>Bacteria</taxon>
        <taxon>Bacillati</taxon>
        <taxon>Chloroflexota</taxon>
        <taxon>Ktedonobacteria</taxon>
        <taxon>Ktedonobacterales</taxon>
        <taxon>Dictyobacteraceae</taxon>
        <taxon>Dictyobacter</taxon>
    </lineage>
</organism>
<dbReference type="OrthoDB" id="9806704at2"/>
<accession>A0A402AYI0</accession>
<dbReference type="AlphaFoldDB" id="A0A402AYI0"/>
<protein>
    <recommendedName>
        <fullName evidence="3">Pentapeptide repeat-containing protein</fullName>
    </recommendedName>
</protein>
<dbReference type="Pfam" id="PF13599">
    <property type="entry name" value="Pentapeptide_4"/>
    <property type="match status" value="1"/>
</dbReference>
<dbReference type="Gene3D" id="2.160.20.80">
    <property type="entry name" value="E3 ubiquitin-protein ligase SopA"/>
    <property type="match status" value="1"/>
</dbReference>
<dbReference type="RefSeq" id="WP_126557386.1">
    <property type="nucleotide sequence ID" value="NZ_BIFS01000002.1"/>
</dbReference>
<proteinExistence type="predicted"/>
<dbReference type="PANTHER" id="PTHR14136:SF17">
    <property type="entry name" value="BTB_POZ DOMAIN-CONTAINING PROTEIN KCTD9"/>
    <property type="match status" value="1"/>
</dbReference>
<dbReference type="SUPFAM" id="SSF141571">
    <property type="entry name" value="Pentapeptide repeat-like"/>
    <property type="match status" value="1"/>
</dbReference>
<dbReference type="Pfam" id="PF00805">
    <property type="entry name" value="Pentapeptide"/>
    <property type="match status" value="1"/>
</dbReference>
<evidence type="ECO:0000313" key="1">
    <source>
        <dbReference type="EMBL" id="GCE24113.1"/>
    </source>
</evidence>
<evidence type="ECO:0000313" key="2">
    <source>
        <dbReference type="Proteomes" id="UP000287188"/>
    </source>
</evidence>
<sequence>MSNPEHVEIFKQGVEVWNRWRNEHRAIMPDLSGEDFSGAQLDDVRLSFADLRGTRFHAAQLQRAYFVSSNLSEADFSQAQLIEGHLDSARIMNANFCQANLQRAKVRQAKLYAANLNGADLRHANLSRAGLSSARLDGADFSPPYWIGTSWSMWILARPEDLKPPSIKVHPMSGSAPWYARSPTSLWHFWRAQAKALQQSQHYV</sequence>
<dbReference type="EMBL" id="BIFS01000002">
    <property type="protein sequence ID" value="GCE24113.1"/>
    <property type="molecule type" value="Genomic_DNA"/>
</dbReference>
<name>A0A402AYI0_9CHLR</name>
<comment type="caution">
    <text evidence="1">The sequence shown here is derived from an EMBL/GenBank/DDBJ whole genome shotgun (WGS) entry which is preliminary data.</text>
</comment>
<dbReference type="PANTHER" id="PTHR14136">
    <property type="entry name" value="BTB_POZ DOMAIN-CONTAINING PROTEIN KCTD9"/>
    <property type="match status" value="1"/>
</dbReference>
<gene>
    <name evidence="1" type="ORF">KDK_79130</name>
</gene>
<keyword evidence="2" id="KW-1185">Reference proteome</keyword>
<reference evidence="2" key="1">
    <citation type="submission" date="2018-12" db="EMBL/GenBank/DDBJ databases">
        <title>Tengunoibacter tsumagoiensis gen. nov., sp. nov., Dictyobacter kobayashii sp. nov., D. alpinus sp. nov., and D. joshuensis sp. nov. and description of Dictyobacteraceae fam. nov. within the order Ktedonobacterales isolated from Tengu-no-mugimeshi.</title>
        <authorList>
            <person name="Wang C.M."/>
            <person name="Zheng Y."/>
            <person name="Sakai Y."/>
            <person name="Toyoda A."/>
            <person name="Minakuchi Y."/>
            <person name="Abe K."/>
            <person name="Yokota A."/>
            <person name="Yabe S."/>
        </authorList>
    </citation>
    <scope>NUCLEOTIDE SEQUENCE [LARGE SCALE GENOMIC DNA]</scope>
    <source>
        <strain evidence="2">Uno11</strain>
    </source>
</reference>